<evidence type="ECO:0000313" key="2">
    <source>
        <dbReference type="Proteomes" id="UP001374535"/>
    </source>
</evidence>
<organism evidence="1 2">
    <name type="scientific">Vigna mungo</name>
    <name type="common">Black gram</name>
    <name type="synonym">Phaseolus mungo</name>
    <dbReference type="NCBI Taxonomy" id="3915"/>
    <lineage>
        <taxon>Eukaryota</taxon>
        <taxon>Viridiplantae</taxon>
        <taxon>Streptophyta</taxon>
        <taxon>Embryophyta</taxon>
        <taxon>Tracheophyta</taxon>
        <taxon>Spermatophyta</taxon>
        <taxon>Magnoliopsida</taxon>
        <taxon>eudicotyledons</taxon>
        <taxon>Gunneridae</taxon>
        <taxon>Pentapetalae</taxon>
        <taxon>rosids</taxon>
        <taxon>fabids</taxon>
        <taxon>Fabales</taxon>
        <taxon>Fabaceae</taxon>
        <taxon>Papilionoideae</taxon>
        <taxon>50 kb inversion clade</taxon>
        <taxon>NPAAA clade</taxon>
        <taxon>indigoferoid/millettioid clade</taxon>
        <taxon>Phaseoleae</taxon>
        <taxon>Vigna</taxon>
    </lineage>
</organism>
<reference evidence="1 2" key="1">
    <citation type="journal article" date="2023" name="Life. Sci Alliance">
        <title>Evolutionary insights into 3D genome organization and epigenetic landscape of Vigna mungo.</title>
        <authorList>
            <person name="Junaid A."/>
            <person name="Singh B."/>
            <person name="Bhatia S."/>
        </authorList>
    </citation>
    <scope>NUCLEOTIDE SEQUENCE [LARGE SCALE GENOMIC DNA]</scope>
    <source>
        <strain evidence="1">Urdbean</strain>
    </source>
</reference>
<keyword evidence="2" id="KW-1185">Reference proteome</keyword>
<name>A0AAQ3MGI8_VIGMU</name>
<evidence type="ECO:0000313" key="1">
    <source>
        <dbReference type="EMBL" id="WVY90811.1"/>
    </source>
</evidence>
<dbReference type="Proteomes" id="UP001374535">
    <property type="component" value="Chromosome 11"/>
</dbReference>
<sequence>KKKRNVAQIQRNANPTGRVNDEDIRGKLLSLRKIKIVVSHRYMKLIRLFYSNLKINDDHQQVYPISESWSANKTGLKKTEEDEWARWYAVKIDCMSESLKRFLGLR</sequence>
<accession>A0AAQ3MGI8</accession>
<feature type="non-terminal residue" evidence="1">
    <location>
        <position position="106"/>
    </location>
</feature>
<dbReference type="EMBL" id="CP144690">
    <property type="protein sequence ID" value="WVY90811.1"/>
    <property type="molecule type" value="Genomic_DNA"/>
</dbReference>
<proteinExistence type="predicted"/>
<gene>
    <name evidence="1" type="ORF">V8G54_036325</name>
</gene>
<protein>
    <submittedName>
        <fullName evidence="1">Uncharacterized protein</fullName>
    </submittedName>
</protein>
<dbReference type="AlphaFoldDB" id="A0AAQ3MGI8"/>